<comment type="caution">
    <text evidence="1">The sequence shown here is derived from an EMBL/GenBank/DDBJ whole genome shotgun (WGS) entry which is preliminary data.</text>
</comment>
<keyword evidence="2" id="KW-1185">Reference proteome</keyword>
<protein>
    <submittedName>
        <fullName evidence="1">Uncharacterized protein</fullName>
    </submittedName>
</protein>
<accession>A0ABV8B7W5</accession>
<evidence type="ECO:0000313" key="1">
    <source>
        <dbReference type="EMBL" id="MFC3885935.1"/>
    </source>
</evidence>
<evidence type="ECO:0000313" key="2">
    <source>
        <dbReference type="Proteomes" id="UP001595752"/>
    </source>
</evidence>
<dbReference type="Proteomes" id="UP001595752">
    <property type="component" value="Unassembled WGS sequence"/>
</dbReference>
<dbReference type="EMBL" id="JBHRZT010000072">
    <property type="protein sequence ID" value="MFC3885935.1"/>
    <property type="molecule type" value="Genomic_DNA"/>
</dbReference>
<dbReference type="RefSeq" id="WP_377918313.1">
    <property type="nucleotide sequence ID" value="NZ_JBHRZT010000072.1"/>
</dbReference>
<gene>
    <name evidence="1" type="ORF">ACFOU2_21645</name>
</gene>
<organism evidence="1 2">
    <name type="scientific">Bacillus songklensis</name>
    <dbReference type="NCBI Taxonomy" id="1069116"/>
    <lineage>
        <taxon>Bacteria</taxon>
        <taxon>Bacillati</taxon>
        <taxon>Bacillota</taxon>
        <taxon>Bacilli</taxon>
        <taxon>Bacillales</taxon>
        <taxon>Bacillaceae</taxon>
        <taxon>Bacillus</taxon>
    </lineage>
</organism>
<sequence>MTERTQLVRGSSVTDRIKMRYPTRAYSAVPFNVLAHDELGDVNIEKGERTNYNSIGS</sequence>
<reference evidence="2" key="1">
    <citation type="journal article" date="2019" name="Int. J. Syst. Evol. Microbiol.">
        <title>The Global Catalogue of Microorganisms (GCM) 10K type strain sequencing project: providing services to taxonomists for standard genome sequencing and annotation.</title>
        <authorList>
            <consortium name="The Broad Institute Genomics Platform"/>
            <consortium name="The Broad Institute Genome Sequencing Center for Infectious Disease"/>
            <person name="Wu L."/>
            <person name="Ma J."/>
        </authorList>
    </citation>
    <scope>NUCLEOTIDE SEQUENCE [LARGE SCALE GENOMIC DNA]</scope>
    <source>
        <strain evidence="2">CCUG 61889</strain>
    </source>
</reference>
<name>A0ABV8B7W5_9BACI</name>
<proteinExistence type="predicted"/>